<proteinExistence type="inferred from homology"/>
<evidence type="ECO:0000256" key="1">
    <source>
        <dbReference type="ARBA" id="ARBA00004496"/>
    </source>
</evidence>
<keyword evidence="3 8" id="KW-0436">Ligase</keyword>
<reference evidence="10 11" key="1">
    <citation type="submission" date="2020-10" db="EMBL/GenBank/DDBJ databases">
        <title>complete genome sequencing of Lysobacter sp. H21R20.</title>
        <authorList>
            <person name="Bae J.-W."/>
            <person name="Lee S.-Y."/>
        </authorList>
    </citation>
    <scope>NUCLEOTIDE SEQUENCE [LARGE SCALE GENOMIC DNA]</scope>
    <source>
        <strain evidence="10 11">H21R20</strain>
    </source>
</reference>
<dbReference type="Pfam" id="PF11734">
    <property type="entry name" value="TilS_C"/>
    <property type="match status" value="1"/>
</dbReference>
<keyword evidence="5 8" id="KW-0547">Nucleotide-binding</keyword>
<comment type="catalytic activity">
    <reaction evidence="7 8">
        <text>cytidine(34) in tRNA(Ile2) + L-lysine + ATP = lysidine(34) in tRNA(Ile2) + AMP + diphosphate + H(+)</text>
        <dbReference type="Rhea" id="RHEA:43744"/>
        <dbReference type="Rhea" id="RHEA-COMP:10625"/>
        <dbReference type="Rhea" id="RHEA-COMP:10670"/>
        <dbReference type="ChEBI" id="CHEBI:15378"/>
        <dbReference type="ChEBI" id="CHEBI:30616"/>
        <dbReference type="ChEBI" id="CHEBI:32551"/>
        <dbReference type="ChEBI" id="CHEBI:33019"/>
        <dbReference type="ChEBI" id="CHEBI:82748"/>
        <dbReference type="ChEBI" id="CHEBI:83665"/>
        <dbReference type="ChEBI" id="CHEBI:456215"/>
        <dbReference type="EC" id="6.3.4.19"/>
    </reaction>
</comment>
<dbReference type="InterPro" id="IPR015262">
    <property type="entry name" value="tRNA_Ile_lys_synt_subst-bd"/>
</dbReference>
<dbReference type="GO" id="GO:0005737">
    <property type="term" value="C:cytoplasm"/>
    <property type="evidence" value="ECO:0007669"/>
    <property type="project" value="UniProtKB-SubCell"/>
</dbReference>
<gene>
    <name evidence="8 10" type="primary">tilS</name>
    <name evidence="10" type="ORF">INQ41_09440</name>
</gene>
<evidence type="ECO:0000256" key="3">
    <source>
        <dbReference type="ARBA" id="ARBA00022598"/>
    </source>
</evidence>
<evidence type="ECO:0000256" key="8">
    <source>
        <dbReference type="HAMAP-Rule" id="MF_01161"/>
    </source>
</evidence>
<keyword evidence="4 8" id="KW-0819">tRNA processing</keyword>
<comment type="function">
    <text evidence="8">Ligates lysine onto the cytidine present at position 34 of the AUA codon-specific tRNA(Ile) that contains the anticodon CAU, in an ATP-dependent manner. Cytidine is converted to lysidine, thus changing the amino acid specificity of the tRNA from methionine to isoleucine.</text>
</comment>
<dbReference type="Gene3D" id="3.40.50.620">
    <property type="entry name" value="HUPs"/>
    <property type="match status" value="1"/>
</dbReference>
<evidence type="ECO:0000256" key="5">
    <source>
        <dbReference type="ARBA" id="ARBA00022741"/>
    </source>
</evidence>
<comment type="similarity">
    <text evidence="8">Belongs to the tRNA(Ile)-lysidine synthase family.</text>
</comment>
<dbReference type="CDD" id="cd01992">
    <property type="entry name" value="TilS_N"/>
    <property type="match status" value="1"/>
</dbReference>
<dbReference type="HAMAP" id="MF_01161">
    <property type="entry name" value="tRNA_Ile_lys_synt"/>
    <property type="match status" value="1"/>
</dbReference>
<dbReference type="InterPro" id="IPR011063">
    <property type="entry name" value="TilS/TtcA_N"/>
</dbReference>
<protein>
    <recommendedName>
        <fullName evidence="8">tRNA(Ile)-lysidine synthase</fullName>
        <ecNumber evidence="8">6.3.4.19</ecNumber>
    </recommendedName>
    <alternativeName>
        <fullName evidence="8">tRNA(Ile)-2-lysyl-cytidine synthase</fullName>
    </alternativeName>
    <alternativeName>
        <fullName evidence="8">tRNA(Ile)-lysidine synthetase</fullName>
    </alternativeName>
</protein>
<dbReference type="SMART" id="SM00977">
    <property type="entry name" value="TilS_C"/>
    <property type="match status" value="1"/>
</dbReference>
<dbReference type="EMBL" id="CP063656">
    <property type="protein sequence ID" value="QOW18898.1"/>
    <property type="molecule type" value="Genomic_DNA"/>
</dbReference>
<dbReference type="SUPFAM" id="SSF82829">
    <property type="entry name" value="MesJ substrate recognition domain-like"/>
    <property type="match status" value="1"/>
</dbReference>
<dbReference type="NCBIfam" id="TIGR02432">
    <property type="entry name" value="lysidine_TilS_N"/>
    <property type="match status" value="1"/>
</dbReference>
<name>A0A7S6UEM0_9GAMM</name>
<keyword evidence="11" id="KW-1185">Reference proteome</keyword>
<evidence type="ECO:0000256" key="2">
    <source>
        <dbReference type="ARBA" id="ARBA00022490"/>
    </source>
</evidence>
<keyword evidence="2 8" id="KW-0963">Cytoplasm</keyword>
<dbReference type="RefSeq" id="WP_193983947.1">
    <property type="nucleotide sequence ID" value="NZ_CP063656.1"/>
</dbReference>
<dbReference type="InterPro" id="IPR012795">
    <property type="entry name" value="tRNA_Ile_lys_synt_N"/>
</dbReference>
<dbReference type="GO" id="GO:0032267">
    <property type="term" value="F:tRNA(Ile)-lysidine synthase activity"/>
    <property type="evidence" value="ECO:0007669"/>
    <property type="project" value="UniProtKB-EC"/>
</dbReference>
<dbReference type="PANTHER" id="PTHR43033">
    <property type="entry name" value="TRNA(ILE)-LYSIDINE SYNTHASE-RELATED"/>
    <property type="match status" value="1"/>
</dbReference>
<evidence type="ECO:0000259" key="9">
    <source>
        <dbReference type="SMART" id="SM00977"/>
    </source>
</evidence>
<dbReference type="AlphaFoldDB" id="A0A7S6UEM0"/>
<evidence type="ECO:0000256" key="6">
    <source>
        <dbReference type="ARBA" id="ARBA00022840"/>
    </source>
</evidence>
<dbReference type="Proteomes" id="UP000594059">
    <property type="component" value="Chromosome"/>
</dbReference>
<dbReference type="NCBIfam" id="TIGR02433">
    <property type="entry name" value="lysidine_TilS_C"/>
    <property type="match status" value="1"/>
</dbReference>
<dbReference type="InterPro" id="IPR014729">
    <property type="entry name" value="Rossmann-like_a/b/a_fold"/>
</dbReference>
<evidence type="ECO:0000313" key="11">
    <source>
        <dbReference type="Proteomes" id="UP000594059"/>
    </source>
</evidence>
<dbReference type="Pfam" id="PF01171">
    <property type="entry name" value="ATP_bind_3"/>
    <property type="match status" value="1"/>
</dbReference>
<dbReference type="GO" id="GO:0005524">
    <property type="term" value="F:ATP binding"/>
    <property type="evidence" value="ECO:0007669"/>
    <property type="project" value="UniProtKB-UniRule"/>
</dbReference>
<evidence type="ECO:0000256" key="4">
    <source>
        <dbReference type="ARBA" id="ARBA00022694"/>
    </source>
</evidence>
<dbReference type="EC" id="6.3.4.19" evidence="8"/>
<feature type="domain" description="Lysidine-tRNA(Ile) synthetase C-terminal" evidence="9">
    <location>
        <begin position="359"/>
        <end position="433"/>
    </location>
</feature>
<dbReference type="KEGG" id="lcic:INQ41_09440"/>
<dbReference type="Pfam" id="PF09179">
    <property type="entry name" value="TilS"/>
    <property type="match status" value="1"/>
</dbReference>
<comment type="domain">
    <text evidence="8">The N-terminal region contains the highly conserved SGGXDS motif, predicted to be a P-loop motif involved in ATP binding.</text>
</comment>
<evidence type="ECO:0000313" key="10">
    <source>
        <dbReference type="EMBL" id="QOW18898.1"/>
    </source>
</evidence>
<evidence type="ECO:0000256" key="7">
    <source>
        <dbReference type="ARBA" id="ARBA00048539"/>
    </source>
</evidence>
<feature type="binding site" evidence="8">
    <location>
        <begin position="30"/>
        <end position="35"/>
    </location>
    <ligand>
        <name>ATP</name>
        <dbReference type="ChEBI" id="CHEBI:30616"/>
    </ligand>
</feature>
<dbReference type="InterPro" id="IPR012796">
    <property type="entry name" value="Lysidine-tRNA-synth_C"/>
</dbReference>
<dbReference type="SUPFAM" id="SSF52402">
    <property type="entry name" value="Adenine nucleotide alpha hydrolases-like"/>
    <property type="match status" value="1"/>
</dbReference>
<organism evidence="10 11">
    <name type="scientific">Novilysobacter ciconiae</name>
    <dbReference type="NCBI Taxonomy" id="2781022"/>
    <lineage>
        <taxon>Bacteria</taxon>
        <taxon>Pseudomonadati</taxon>
        <taxon>Pseudomonadota</taxon>
        <taxon>Gammaproteobacteria</taxon>
        <taxon>Lysobacterales</taxon>
        <taxon>Lysobacteraceae</taxon>
        <taxon>Novilysobacter</taxon>
    </lineage>
</organism>
<dbReference type="GO" id="GO:0006400">
    <property type="term" value="P:tRNA modification"/>
    <property type="evidence" value="ECO:0007669"/>
    <property type="project" value="UniProtKB-UniRule"/>
</dbReference>
<sequence length="438" mass="47546">MHTPSSRPAGDLPGLPFHDRPDAPLLVGFSGGLDSTVLLHALSSDAAVRARGLRAVHIHHGLQADADRWSAHCEGACQSLDIALDTIRVVVRAEGSGTEAAARDARHAAFAGLMARGEVLVLGHHRDDQAETFLLRALRGSGVNGLASIRRWRGFGPGRLWRPLLDTSRETLLAYATAHGLDWIEDPSNTDCSFDRNFLRQQVLPLLRSRWPHAESAFARSATLCGEAQQLLEEEDAAALAASTGESPRVLSRAALRTLPDARRARVLRRWIAGLKLPPLPAHGVARIEADLLHARPDASARFQWNDAVIRAWRDGLYAGRVQGEVPLGWTAAWDGGEPLKLPHGELTLEGAPLLPSPGLVTTRRGGERITLPGRTHSHSLKHLLPDLGVPPWQRDGLPLLKNTDGAVLAVADLAYAAEFAAWLDLHGARLRWLPTDH</sequence>
<keyword evidence="6 8" id="KW-0067">ATP-binding</keyword>
<dbReference type="SUPFAM" id="SSF56037">
    <property type="entry name" value="PheT/TilS domain"/>
    <property type="match status" value="1"/>
</dbReference>
<comment type="subcellular location">
    <subcellularLocation>
        <location evidence="1 8">Cytoplasm</location>
    </subcellularLocation>
</comment>
<accession>A0A7S6UEM0</accession>
<dbReference type="InterPro" id="IPR012094">
    <property type="entry name" value="tRNA_Ile_lys_synt"/>
</dbReference>
<dbReference type="Gene3D" id="1.20.59.20">
    <property type="match status" value="1"/>
</dbReference>
<dbReference type="PANTHER" id="PTHR43033:SF1">
    <property type="entry name" value="TRNA(ILE)-LYSIDINE SYNTHASE-RELATED"/>
    <property type="match status" value="1"/>
</dbReference>